<feature type="non-terminal residue" evidence="1">
    <location>
        <position position="70"/>
    </location>
</feature>
<sequence length="70" mass="8163">MVKVCGDCGSILDLYKKGAFIFSMDLKKCRRTVAYLCKRCDKMVLHDHVDWHETPIEKIDLKPRYNVSLS</sequence>
<reference evidence="1" key="1">
    <citation type="journal article" date="2014" name="Front. Microbiol.">
        <title>High frequency of phylogenetically diverse reductive dehalogenase-homologous genes in deep subseafloor sedimentary metagenomes.</title>
        <authorList>
            <person name="Kawai M."/>
            <person name="Futagami T."/>
            <person name="Toyoda A."/>
            <person name="Takaki Y."/>
            <person name="Nishi S."/>
            <person name="Hori S."/>
            <person name="Arai W."/>
            <person name="Tsubouchi T."/>
            <person name="Morono Y."/>
            <person name="Uchiyama I."/>
            <person name="Ito T."/>
            <person name="Fujiyama A."/>
            <person name="Inagaki F."/>
            <person name="Takami H."/>
        </authorList>
    </citation>
    <scope>NUCLEOTIDE SEQUENCE</scope>
    <source>
        <strain evidence="1">Expedition CK06-06</strain>
    </source>
</reference>
<comment type="caution">
    <text evidence="1">The sequence shown here is derived from an EMBL/GenBank/DDBJ whole genome shotgun (WGS) entry which is preliminary data.</text>
</comment>
<protein>
    <submittedName>
        <fullName evidence="1">Uncharacterized protein</fullName>
    </submittedName>
</protein>
<evidence type="ECO:0000313" key="1">
    <source>
        <dbReference type="EMBL" id="GAF88210.1"/>
    </source>
</evidence>
<dbReference type="AlphaFoldDB" id="X0UI56"/>
<gene>
    <name evidence="1" type="ORF">S01H1_20574</name>
</gene>
<name>X0UI56_9ZZZZ</name>
<proteinExistence type="predicted"/>
<accession>X0UI56</accession>
<dbReference type="EMBL" id="BARS01011279">
    <property type="protein sequence ID" value="GAF88210.1"/>
    <property type="molecule type" value="Genomic_DNA"/>
</dbReference>
<organism evidence="1">
    <name type="scientific">marine sediment metagenome</name>
    <dbReference type="NCBI Taxonomy" id="412755"/>
    <lineage>
        <taxon>unclassified sequences</taxon>
        <taxon>metagenomes</taxon>
        <taxon>ecological metagenomes</taxon>
    </lineage>
</organism>